<dbReference type="SMART" id="SM00052">
    <property type="entry name" value="EAL"/>
    <property type="match status" value="1"/>
</dbReference>
<evidence type="ECO:0000313" key="4">
    <source>
        <dbReference type="EMBL" id="KMT65306.1"/>
    </source>
</evidence>
<dbReference type="SUPFAM" id="SSF141868">
    <property type="entry name" value="EAL domain-like"/>
    <property type="match status" value="1"/>
</dbReference>
<dbReference type="InterPro" id="IPR001633">
    <property type="entry name" value="EAL_dom"/>
</dbReference>
<keyword evidence="5" id="KW-1185">Reference proteome</keyword>
<evidence type="ECO:0008006" key="6">
    <source>
        <dbReference type="Google" id="ProtNLM"/>
    </source>
</evidence>
<feature type="domain" description="EAL" evidence="3">
    <location>
        <begin position="141"/>
        <end position="394"/>
    </location>
</feature>
<dbReference type="PANTHER" id="PTHR33121">
    <property type="entry name" value="CYCLIC DI-GMP PHOSPHODIESTERASE PDEF"/>
    <property type="match status" value="1"/>
</dbReference>
<evidence type="ECO:0000259" key="2">
    <source>
        <dbReference type="PROSITE" id="PS50110"/>
    </source>
</evidence>
<dbReference type="AlphaFoldDB" id="A0A0J8JL72"/>
<feature type="domain" description="Response regulatory" evidence="2">
    <location>
        <begin position="7"/>
        <end position="129"/>
    </location>
</feature>
<organism evidence="4 5">
    <name type="scientific">Catenovulum maritimum</name>
    <dbReference type="NCBI Taxonomy" id="1513271"/>
    <lineage>
        <taxon>Bacteria</taxon>
        <taxon>Pseudomonadati</taxon>
        <taxon>Pseudomonadota</taxon>
        <taxon>Gammaproteobacteria</taxon>
        <taxon>Alteromonadales</taxon>
        <taxon>Alteromonadaceae</taxon>
        <taxon>Catenovulum</taxon>
    </lineage>
</organism>
<dbReference type="Pfam" id="PF00563">
    <property type="entry name" value="EAL"/>
    <property type="match status" value="1"/>
</dbReference>
<proteinExistence type="predicted"/>
<dbReference type="STRING" id="1513271.XM47_09740"/>
<sequence length="398" mass="45227">MDYSDLNCLVLDDSRAITDLMQVILTKASVKSISSFNMAMDALGYIESQAVQPNLIFCDLNIPGIDGVEFIRLLNQTEFKGQLIIMSSMSARVINSVEKLAKNYKLNLIGSIIKPVTEASVLNALKLAKEDTGHRQYDKPNQLRIYELIRALDEQHFEIFYQPIISASTREVIGIEALARMNHPSKGMLMPDCFIEELEKNSLIKHLTMQQLTNLLSNWGAFRHQDKTLSVAVNISALLLADLDLPNFIFEQLDKYGVPANYLTLEITESCLSSNQINMLEVLSRLSMHGINLAIDDFGTGYSSIERLLEFPFNEIKIDRKFIKNAINNESERSTLESMIAMSKRLGMKVTLEGIETLKEWQMVCHLGCDLIQGFYIAKPMPYRKLNNWLHHWHSMNG</sequence>
<dbReference type="PROSITE" id="PS50110">
    <property type="entry name" value="RESPONSE_REGULATORY"/>
    <property type="match status" value="1"/>
</dbReference>
<dbReference type="CDD" id="cd01948">
    <property type="entry name" value="EAL"/>
    <property type="match status" value="1"/>
</dbReference>
<name>A0A0J8JL72_9ALTE</name>
<dbReference type="RefSeq" id="WP_048692091.1">
    <property type="nucleotide sequence ID" value="NZ_KQ130489.1"/>
</dbReference>
<feature type="modified residue" description="4-aspartylphosphate" evidence="1">
    <location>
        <position position="59"/>
    </location>
</feature>
<dbReference type="SUPFAM" id="SSF52172">
    <property type="entry name" value="CheY-like"/>
    <property type="match status" value="1"/>
</dbReference>
<dbReference type="InterPro" id="IPR011006">
    <property type="entry name" value="CheY-like_superfamily"/>
</dbReference>
<evidence type="ECO:0000313" key="5">
    <source>
        <dbReference type="Proteomes" id="UP000037600"/>
    </source>
</evidence>
<dbReference type="Proteomes" id="UP000037600">
    <property type="component" value="Unassembled WGS sequence"/>
</dbReference>
<accession>A0A0J8JL72</accession>
<dbReference type="EMBL" id="LAZL01000012">
    <property type="protein sequence ID" value="KMT65306.1"/>
    <property type="molecule type" value="Genomic_DNA"/>
</dbReference>
<reference evidence="4 5" key="1">
    <citation type="submission" date="2015-04" db="EMBL/GenBank/DDBJ databases">
        <title>Draft Genome Sequence of the Novel Agar-Digesting Marine Bacterium Q1.</title>
        <authorList>
            <person name="Li Y."/>
            <person name="Li D."/>
            <person name="Chen G."/>
            <person name="Du Z."/>
        </authorList>
    </citation>
    <scope>NUCLEOTIDE SEQUENCE [LARGE SCALE GENOMIC DNA]</scope>
    <source>
        <strain evidence="4 5">Q1</strain>
    </source>
</reference>
<dbReference type="PROSITE" id="PS50883">
    <property type="entry name" value="EAL"/>
    <property type="match status" value="1"/>
</dbReference>
<keyword evidence="1" id="KW-0597">Phosphoprotein</keyword>
<dbReference type="SMART" id="SM00448">
    <property type="entry name" value="REC"/>
    <property type="match status" value="1"/>
</dbReference>
<comment type="caution">
    <text evidence="4">The sequence shown here is derived from an EMBL/GenBank/DDBJ whole genome shotgun (WGS) entry which is preliminary data.</text>
</comment>
<dbReference type="Gene3D" id="3.40.50.2300">
    <property type="match status" value="1"/>
</dbReference>
<dbReference type="InterPro" id="IPR035919">
    <property type="entry name" value="EAL_sf"/>
</dbReference>
<gene>
    <name evidence="4" type="ORF">XM47_09740</name>
</gene>
<dbReference type="InterPro" id="IPR001789">
    <property type="entry name" value="Sig_transdc_resp-reg_receiver"/>
</dbReference>
<dbReference type="InterPro" id="IPR050706">
    <property type="entry name" value="Cyclic-di-GMP_PDE-like"/>
</dbReference>
<evidence type="ECO:0000256" key="1">
    <source>
        <dbReference type="PROSITE-ProRule" id="PRU00169"/>
    </source>
</evidence>
<dbReference type="GO" id="GO:0000160">
    <property type="term" value="P:phosphorelay signal transduction system"/>
    <property type="evidence" value="ECO:0007669"/>
    <property type="project" value="InterPro"/>
</dbReference>
<dbReference type="Gene3D" id="3.20.20.450">
    <property type="entry name" value="EAL domain"/>
    <property type="match status" value="1"/>
</dbReference>
<protein>
    <recommendedName>
        <fullName evidence="6">Diguanylate phosphodiesterase</fullName>
    </recommendedName>
</protein>
<evidence type="ECO:0000259" key="3">
    <source>
        <dbReference type="PROSITE" id="PS50883"/>
    </source>
</evidence>
<dbReference type="PANTHER" id="PTHR33121:SF79">
    <property type="entry name" value="CYCLIC DI-GMP PHOSPHODIESTERASE PDED-RELATED"/>
    <property type="match status" value="1"/>
</dbReference>
<dbReference type="Pfam" id="PF00072">
    <property type="entry name" value="Response_reg"/>
    <property type="match status" value="1"/>
</dbReference>
<dbReference type="GO" id="GO:0071111">
    <property type="term" value="F:cyclic-guanylate-specific phosphodiesterase activity"/>
    <property type="evidence" value="ECO:0007669"/>
    <property type="project" value="InterPro"/>
</dbReference>